<dbReference type="GO" id="GO:0005507">
    <property type="term" value="F:copper ion binding"/>
    <property type="evidence" value="ECO:0007669"/>
    <property type="project" value="InterPro"/>
</dbReference>
<dbReference type="FunFam" id="3.30.70.100:FF:000001">
    <property type="entry name" value="ATPase copper transporting beta"/>
    <property type="match status" value="1"/>
</dbReference>
<dbReference type="PROSITE" id="PS01047">
    <property type="entry name" value="HMA_1"/>
    <property type="match status" value="1"/>
</dbReference>
<dbReference type="Pfam" id="PF00403">
    <property type="entry name" value="HMA"/>
    <property type="match status" value="1"/>
</dbReference>
<dbReference type="Gene3D" id="3.30.70.100">
    <property type="match status" value="1"/>
</dbReference>
<dbReference type="NCBIfam" id="TIGR00003">
    <property type="entry name" value="copper ion binding protein"/>
    <property type="match status" value="1"/>
</dbReference>
<evidence type="ECO:0000256" key="2">
    <source>
        <dbReference type="ARBA" id="ARBA00023008"/>
    </source>
</evidence>
<accession>A0A0P9D1Z2</accession>
<proteinExistence type="predicted"/>
<keyword evidence="1" id="KW-0479">Metal-binding</keyword>
<keyword evidence="5" id="KW-1185">Reference proteome</keyword>
<comment type="caution">
    <text evidence="4">The sequence shown here is derived from an EMBL/GenBank/DDBJ whole genome shotgun (WGS) entry which is preliminary data.</text>
</comment>
<dbReference type="InterPro" id="IPR006121">
    <property type="entry name" value="HMA_dom"/>
</dbReference>
<sequence>MTTERFQVPGISCQHCVNAITKEVSAVPGVQKVNVALDSKLVTVEHAPEVSAGTIVAAINEAGYDEVAQV</sequence>
<organism evidence="4 5">
    <name type="scientific">Kouleothrix aurantiaca</name>
    <dbReference type="NCBI Taxonomy" id="186479"/>
    <lineage>
        <taxon>Bacteria</taxon>
        <taxon>Bacillati</taxon>
        <taxon>Chloroflexota</taxon>
        <taxon>Chloroflexia</taxon>
        <taxon>Chloroflexales</taxon>
        <taxon>Roseiflexineae</taxon>
        <taxon>Roseiflexaceae</taxon>
        <taxon>Kouleothrix</taxon>
    </lineage>
</organism>
<name>A0A0P9D1Z2_9CHLR</name>
<dbReference type="InterPro" id="IPR036163">
    <property type="entry name" value="HMA_dom_sf"/>
</dbReference>
<dbReference type="InterPro" id="IPR006122">
    <property type="entry name" value="HMA_Cu_ion-bd"/>
</dbReference>
<evidence type="ECO:0000313" key="4">
    <source>
        <dbReference type="EMBL" id="KPV51966.1"/>
    </source>
</evidence>
<dbReference type="PROSITE" id="PS50846">
    <property type="entry name" value="HMA_2"/>
    <property type="match status" value="1"/>
</dbReference>
<dbReference type="InterPro" id="IPR000428">
    <property type="entry name" value="Cu-bd"/>
</dbReference>
<dbReference type="AlphaFoldDB" id="A0A0P9D1Z2"/>
<dbReference type="PRINTS" id="PR00944">
    <property type="entry name" value="CUEXPORT"/>
</dbReference>
<evidence type="ECO:0000256" key="1">
    <source>
        <dbReference type="ARBA" id="ARBA00022723"/>
    </source>
</evidence>
<dbReference type="EMBL" id="LJCR01000709">
    <property type="protein sequence ID" value="KPV51966.1"/>
    <property type="molecule type" value="Genomic_DNA"/>
</dbReference>
<feature type="domain" description="HMA" evidence="3">
    <location>
        <begin position="2"/>
        <end position="67"/>
    </location>
</feature>
<evidence type="ECO:0000259" key="3">
    <source>
        <dbReference type="PROSITE" id="PS50846"/>
    </source>
</evidence>
<dbReference type="GO" id="GO:0006825">
    <property type="term" value="P:copper ion transport"/>
    <property type="evidence" value="ECO:0007669"/>
    <property type="project" value="InterPro"/>
</dbReference>
<reference evidence="4 5" key="1">
    <citation type="submission" date="2015-09" db="EMBL/GenBank/DDBJ databases">
        <title>Draft genome sequence of Kouleothrix aurantiaca JCM 19913.</title>
        <authorList>
            <person name="Hemp J."/>
        </authorList>
    </citation>
    <scope>NUCLEOTIDE SEQUENCE [LARGE SCALE GENOMIC DNA]</scope>
    <source>
        <strain evidence="4 5">COM-B</strain>
    </source>
</reference>
<dbReference type="InterPro" id="IPR017969">
    <property type="entry name" value="Heavy-metal-associated_CS"/>
</dbReference>
<gene>
    <name evidence="4" type="ORF">SE17_18235</name>
</gene>
<protein>
    <submittedName>
        <fullName evidence="4">Copper-binding protein</fullName>
    </submittedName>
</protein>
<dbReference type="CDD" id="cd00371">
    <property type="entry name" value="HMA"/>
    <property type="match status" value="1"/>
</dbReference>
<evidence type="ECO:0000313" key="5">
    <source>
        <dbReference type="Proteomes" id="UP000050509"/>
    </source>
</evidence>
<dbReference type="Proteomes" id="UP000050509">
    <property type="component" value="Unassembled WGS sequence"/>
</dbReference>
<dbReference type="SUPFAM" id="SSF55008">
    <property type="entry name" value="HMA, heavy metal-associated domain"/>
    <property type="match status" value="1"/>
</dbReference>
<keyword evidence="2" id="KW-0186">Copper</keyword>